<sequence>MRLETAAALTCLVLAAGTGLAATAEQRDLNPTKDPDVQRGIDDTRREILQRRQDEKNRSSNTDAANKDRPETDAGHHETDHNREVEIDQSTFKSRGQQ</sequence>
<keyword evidence="2" id="KW-0732">Signal</keyword>
<dbReference type="EMBL" id="CP019911">
    <property type="protein sequence ID" value="AQW28615.1"/>
    <property type="molecule type" value="Genomic_DNA"/>
</dbReference>
<evidence type="ECO:0000256" key="2">
    <source>
        <dbReference type="SAM" id="SignalP"/>
    </source>
</evidence>
<reference evidence="3 4" key="1">
    <citation type="submission" date="2017-02" db="EMBL/GenBank/DDBJ databases">
        <title>Blood Disease Bacterium A2-HR MARDI.</title>
        <authorList>
            <person name="Badrun R."/>
            <person name="Abu Bakar N."/>
            <person name="Laboh R."/>
        </authorList>
    </citation>
    <scope>NUCLEOTIDE SEQUENCE [LARGE SCALE GENOMIC DNA]</scope>
    <source>
        <strain evidence="3 4">A2-HR MARDI</strain>
    </source>
</reference>
<dbReference type="Proteomes" id="UP000189628">
    <property type="component" value="Chromosome"/>
</dbReference>
<feature type="compositionally biased region" description="Basic and acidic residues" evidence="1">
    <location>
        <begin position="65"/>
        <end position="86"/>
    </location>
</feature>
<evidence type="ECO:0000256" key="1">
    <source>
        <dbReference type="SAM" id="MobiDB-lite"/>
    </source>
</evidence>
<feature type="compositionally biased region" description="Polar residues" evidence="1">
    <location>
        <begin position="88"/>
        <end position="98"/>
    </location>
</feature>
<organism evidence="3 4">
    <name type="scientific">blood disease bacterium A2-HR MARDI</name>
    <dbReference type="NCBI Taxonomy" id="1944648"/>
    <lineage>
        <taxon>Bacteria</taxon>
        <taxon>Pseudomonadati</taxon>
        <taxon>Pseudomonadota</taxon>
        <taxon>Betaproteobacteria</taxon>
        <taxon>Burkholderiales</taxon>
        <taxon>Burkholderiaceae</taxon>
        <taxon>Ralstonia</taxon>
        <taxon>Ralstonia solanacearum species complex</taxon>
    </lineage>
</organism>
<accession>A0A1U9VDP7</accession>
<feature type="region of interest" description="Disordered" evidence="1">
    <location>
        <begin position="25"/>
        <end position="98"/>
    </location>
</feature>
<feature type="chain" id="PRO_5010746675" evidence="2">
    <location>
        <begin position="22"/>
        <end position="98"/>
    </location>
</feature>
<protein>
    <submittedName>
        <fullName evidence="3">Uncharacterized protein</fullName>
    </submittedName>
</protein>
<feature type="compositionally biased region" description="Basic and acidic residues" evidence="1">
    <location>
        <begin position="25"/>
        <end position="58"/>
    </location>
</feature>
<evidence type="ECO:0000313" key="4">
    <source>
        <dbReference type="Proteomes" id="UP000189628"/>
    </source>
</evidence>
<proteinExistence type="predicted"/>
<evidence type="ECO:0000313" key="3">
    <source>
        <dbReference type="EMBL" id="AQW28615.1"/>
    </source>
</evidence>
<dbReference type="RefSeq" id="WP_078221524.1">
    <property type="nucleotide sequence ID" value="NZ_CP019911.1"/>
</dbReference>
<feature type="signal peptide" evidence="2">
    <location>
        <begin position="1"/>
        <end position="21"/>
    </location>
</feature>
<dbReference type="AlphaFoldDB" id="A0A1U9VDP7"/>
<gene>
    <name evidence="3" type="ORF">B0B51_00250</name>
</gene>
<name>A0A1U9VDP7_9RALS</name>